<evidence type="ECO:0000256" key="2">
    <source>
        <dbReference type="ARBA" id="ARBA00022679"/>
    </source>
</evidence>
<evidence type="ECO:0000256" key="4">
    <source>
        <dbReference type="ARBA" id="ARBA00022747"/>
    </source>
</evidence>
<dbReference type="EMBL" id="BONO01000010">
    <property type="protein sequence ID" value="GIG36287.1"/>
    <property type="molecule type" value="Genomic_DNA"/>
</dbReference>
<dbReference type="EC" id="2.1.1.37" evidence="7"/>
<dbReference type="PRINTS" id="PR00105">
    <property type="entry name" value="C5METTRFRASE"/>
</dbReference>
<dbReference type="NCBIfam" id="TIGR00675">
    <property type="entry name" value="dcm"/>
    <property type="match status" value="1"/>
</dbReference>
<dbReference type="SUPFAM" id="SSF53335">
    <property type="entry name" value="S-adenosyl-L-methionine-dependent methyltransferases"/>
    <property type="match status" value="1"/>
</dbReference>
<gene>
    <name evidence="8" type="ORF">Cpa01nite_16680</name>
</gene>
<reference evidence="8" key="1">
    <citation type="submission" date="2021-01" db="EMBL/GenBank/DDBJ databases">
        <title>Whole genome shotgun sequence of Cellulomonas pakistanensis NBRC 110800.</title>
        <authorList>
            <person name="Komaki H."/>
            <person name="Tamura T."/>
        </authorList>
    </citation>
    <scope>NUCLEOTIDE SEQUENCE</scope>
    <source>
        <strain evidence="8">NBRC 110800</strain>
    </source>
</reference>
<dbReference type="InterPro" id="IPR031303">
    <property type="entry name" value="C5_meth_CS"/>
</dbReference>
<protein>
    <recommendedName>
        <fullName evidence="7">Cytosine-specific methyltransferase</fullName>
        <ecNumber evidence="7">2.1.1.37</ecNumber>
    </recommendedName>
</protein>
<evidence type="ECO:0000256" key="7">
    <source>
        <dbReference type="RuleBase" id="RU000417"/>
    </source>
</evidence>
<organism evidence="8 9">
    <name type="scientific">Cellulomonas pakistanensis</name>
    <dbReference type="NCBI Taxonomy" id="992287"/>
    <lineage>
        <taxon>Bacteria</taxon>
        <taxon>Bacillati</taxon>
        <taxon>Actinomycetota</taxon>
        <taxon>Actinomycetes</taxon>
        <taxon>Micrococcales</taxon>
        <taxon>Cellulomonadaceae</taxon>
        <taxon>Cellulomonas</taxon>
    </lineage>
</organism>
<evidence type="ECO:0000313" key="8">
    <source>
        <dbReference type="EMBL" id="GIG36287.1"/>
    </source>
</evidence>
<dbReference type="GO" id="GO:0009307">
    <property type="term" value="P:DNA restriction-modification system"/>
    <property type="evidence" value="ECO:0007669"/>
    <property type="project" value="UniProtKB-KW"/>
</dbReference>
<dbReference type="GO" id="GO:0003677">
    <property type="term" value="F:DNA binding"/>
    <property type="evidence" value="ECO:0007669"/>
    <property type="project" value="TreeGrafter"/>
</dbReference>
<dbReference type="Proteomes" id="UP000642125">
    <property type="component" value="Unassembled WGS sequence"/>
</dbReference>
<dbReference type="GO" id="GO:0044027">
    <property type="term" value="P:negative regulation of gene expression via chromosomal CpG island methylation"/>
    <property type="evidence" value="ECO:0007669"/>
    <property type="project" value="TreeGrafter"/>
</dbReference>
<dbReference type="PANTHER" id="PTHR10629:SF52">
    <property type="entry name" value="DNA (CYTOSINE-5)-METHYLTRANSFERASE 1"/>
    <property type="match status" value="1"/>
</dbReference>
<dbReference type="RefSeq" id="WP_203668311.1">
    <property type="nucleotide sequence ID" value="NZ_BONO01000010.1"/>
</dbReference>
<dbReference type="InterPro" id="IPR050390">
    <property type="entry name" value="C5-Methyltransferase"/>
</dbReference>
<comment type="similarity">
    <text evidence="5 6">Belongs to the class I-like SAM-binding methyltransferase superfamily. C5-methyltransferase family.</text>
</comment>
<dbReference type="InterPro" id="IPR029063">
    <property type="entry name" value="SAM-dependent_MTases_sf"/>
</dbReference>
<dbReference type="GO" id="GO:0003886">
    <property type="term" value="F:DNA (cytosine-5-)-methyltransferase activity"/>
    <property type="evidence" value="ECO:0007669"/>
    <property type="project" value="UniProtKB-EC"/>
</dbReference>
<keyword evidence="2 5" id="KW-0808">Transferase</keyword>
<dbReference type="PROSITE" id="PS00095">
    <property type="entry name" value="C5_MTASE_2"/>
    <property type="match status" value="1"/>
</dbReference>
<sequence>MHNTPPTPADDRSSGDKIGVLDLFAGAGGLSLGFQQGSNRYATVRAVEMDVAAAATYAQNFGPVVYAGDIRRWLQDEPTPCAEVVLGGPPCQGFSTLGKQDPEDLRNTLWRPYAEVVRRAMPRAFVMENVPAFLKSGEYSAFLEAFAGGELADYDIRAEILNAADFGAPQVRKRVIVIGVRRDIDHPGHPTATAGERTTVREALQGIRPFTGDLSLPPRRTPFGRAWLPGPFKGPDLHITRDWSPLYQQRFRAVPYGGSRLDLPDELSMDCWRNNPRSASDVMGRLEWERPSVTIRTEFFKPEKGRFLHPTQHRAITHWEAARLQGFPDDYRWVGDRAQIARQIGNAVPIRLGEALGSHLAKAL</sequence>
<feature type="active site" evidence="5">
    <location>
        <position position="91"/>
    </location>
</feature>
<dbReference type="PROSITE" id="PS51679">
    <property type="entry name" value="SAM_MT_C5"/>
    <property type="match status" value="1"/>
</dbReference>
<evidence type="ECO:0000256" key="1">
    <source>
        <dbReference type="ARBA" id="ARBA00022603"/>
    </source>
</evidence>
<dbReference type="PROSITE" id="PS00094">
    <property type="entry name" value="C5_MTASE_1"/>
    <property type="match status" value="1"/>
</dbReference>
<evidence type="ECO:0000256" key="5">
    <source>
        <dbReference type="PROSITE-ProRule" id="PRU01016"/>
    </source>
</evidence>
<dbReference type="GO" id="GO:0032259">
    <property type="term" value="P:methylation"/>
    <property type="evidence" value="ECO:0007669"/>
    <property type="project" value="UniProtKB-KW"/>
</dbReference>
<keyword evidence="9" id="KW-1185">Reference proteome</keyword>
<keyword evidence="3 5" id="KW-0949">S-adenosyl-L-methionine</keyword>
<evidence type="ECO:0000256" key="3">
    <source>
        <dbReference type="ARBA" id="ARBA00022691"/>
    </source>
</evidence>
<evidence type="ECO:0000313" key="9">
    <source>
        <dbReference type="Proteomes" id="UP000642125"/>
    </source>
</evidence>
<evidence type="ECO:0000256" key="6">
    <source>
        <dbReference type="RuleBase" id="RU000416"/>
    </source>
</evidence>
<proteinExistence type="inferred from homology"/>
<dbReference type="AlphaFoldDB" id="A0A919PDP5"/>
<dbReference type="PANTHER" id="PTHR10629">
    <property type="entry name" value="CYTOSINE-SPECIFIC METHYLTRANSFERASE"/>
    <property type="match status" value="1"/>
</dbReference>
<comment type="caution">
    <text evidence="8">The sequence shown here is derived from an EMBL/GenBank/DDBJ whole genome shotgun (WGS) entry which is preliminary data.</text>
</comment>
<dbReference type="Pfam" id="PF00145">
    <property type="entry name" value="DNA_methylase"/>
    <property type="match status" value="1"/>
</dbReference>
<dbReference type="Gene3D" id="3.90.120.10">
    <property type="entry name" value="DNA Methylase, subunit A, domain 2"/>
    <property type="match status" value="1"/>
</dbReference>
<name>A0A919PDP5_9CELL</name>
<comment type="catalytic activity">
    <reaction evidence="7">
        <text>a 2'-deoxycytidine in DNA + S-adenosyl-L-methionine = a 5-methyl-2'-deoxycytidine in DNA + S-adenosyl-L-homocysteine + H(+)</text>
        <dbReference type="Rhea" id="RHEA:13681"/>
        <dbReference type="Rhea" id="RHEA-COMP:11369"/>
        <dbReference type="Rhea" id="RHEA-COMP:11370"/>
        <dbReference type="ChEBI" id="CHEBI:15378"/>
        <dbReference type="ChEBI" id="CHEBI:57856"/>
        <dbReference type="ChEBI" id="CHEBI:59789"/>
        <dbReference type="ChEBI" id="CHEBI:85452"/>
        <dbReference type="ChEBI" id="CHEBI:85454"/>
        <dbReference type="EC" id="2.1.1.37"/>
    </reaction>
</comment>
<dbReference type="Gene3D" id="3.40.50.150">
    <property type="entry name" value="Vaccinia Virus protein VP39"/>
    <property type="match status" value="1"/>
</dbReference>
<keyword evidence="4" id="KW-0680">Restriction system</keyword>
<dbReference type="InterPro" id="IPR018117">
    <property type="entry name" value="C5_DNA_meth_AS"/>
</dbReference>
<accession>A0A919PDP5</accession>
<keyword evidence="1 5" id="KW-0489">Methyltransferase</keyword>
<dbReference type="InterPro" id="IPR001525">
    <property type="entry name" value="C5_MeTfrase"/>
</dbReference>